<accession>X0TBG9</accession>
<sequence>MRNWRGLTGLPLAMNPPLIIVDIYLVDFYLELTLANKHYAAQTGAACVQFD</sequence>
<dbReference type="AlphaFoldDB" id="X0TBG9"/>
<reference evidence="1" key="1">
    <citation type="journal article" date="2014" name="Front. Microbiol.">
        <title>High frequency of phylogenetically diverse reductive dehalogenase-homologous genes in deep subseafloor sedimentary metagenomes.</title>
        <authorList>
            <person name="Kawai M."/>
            <person name="Futagami T."/>
            <person name="Toyoda A."/>
            <person name="Takaki Y."/>
            <person name="Nishi S."/>
            <person name="Hori S."/>
            <person name="Arai W."/>
            <person name="Tsubouchi T."/>
            <person name="Morono Y."/>
            <person name="Uchiyama I."/>
            <person name="Ito T."/>
            <person name="Fujiyama A."/>
            <person name="Inagaki F."/>
            <person name="Takami H."/>
        </authorList>
    </citation>
    <scope>NUCLEOTIDE SEQUENCE</scope>
    <source>
        <strain evidence="1">Expedition CK06-06</strain>
    </source>
</reference>
<dbReference type="EMBL" id="BARS01000192">
    <property type="protein sequence ID" value="GAF73415.1"/>
    <property type="molecule type" value="Genomic_DNA"/>
</dbReference>
<gene>
    <name evidence="1" type="ORF">S01H1_00535</name>
</gene>
<protein>
    <submittedName>
        <fullName evidence="1">Uncharacterized protein</fullName>
    </submittedName>
</protein>
<proteinExistence type="predicted"/>
<name>X0TBG9_9ZZZZ</name>
<evidence type="ECO:0000313" key="1">
    <source>
        <dbReference type="EMBL" id="GAF73415.1"/>
    </source>
</evidence>
<comment type="caution">
    <text evidence="1">The sequence shown here is derived from an EMBL/GenBank/DDBJ whole genome shotgun (WGS) entry which is preliminary data.</text>
</comment>
<organism evidence="1">
    <name type="scientific">marine sediment metagenome</name>
    <dbReference type="NCBI Taxonomy" id="412755"/>
    <lineage>
        <taxon>unclassified sequences</taxon>
        <taxon>metagenomes</taxon>
        <taxon>ecological metagenomes</taxon>
    </lineage>
</organism>